<dbReference type="EMBL" id="BDRX01000168">
    <property type="protein sequence ID" value="GBF99686.1"/>
    <property type="molecule type" value="Genomic_DNA"/>
</dbReference>
<accession>A0A2V0PIZ1</accession>
<gene>
    <name evidence="4" type="ORF">Rsub_12380</name>
</gene>
<dbReference type="PANTHER" id="PTHR46007:SF8">
    <property type="entry name" value="C2H2-TYPE DOMAIN-CONTAINING PROTEIN"/>
    <property type="match status" value="1"/>
</dbReference>
<feature type="compositionally biased region" description="Gly residues" evidence="2">
    <location>
        <begin position="645"/>
        <end position="657"/>
    </location>
</feature>
<comment type="caution">
    <text evidence="4">The sequence shown here is derived from an EMBL/GenBank/DDBJ whole genome shotgun (WGS) entry which is preliminary data.</text>
</comment>
<dbReference type="AlphaFoldDB" id="A0A2V0PIZ1"/>
<feature type="compositionally biased region" description="Gly residues" evidence="2">
    <location>
        <begin position="743"/>
        <end position="759"/>
    </location>
</feature>
<feature type="compositionally biased region" description="Low complexity" evidence="2">
    <location>
        <begin position="353"/>
        <end position="378"/>
    </location>
</feature>
<dbReference type="InterPro" id="IPR051647">
    <property type="entry name" value="Mediator_comp_sub12"/>
</dbReference>
<dbReference type="OrthoDB" id="539862at2759"/>
<feature type="compositionally biased region" description="Pro residues" evidence="2">
    <location>
        <begin position="586"/>
        <end position="597"/>
    </location>
</feature>
<dbReference type="InParanoid" id="A0A2V0PIZ1"/>
<keyword evidence="1" id="KW-0694">RNA-binding</keyword>
<dbReference type="Pfam" id="PF07744">
    <property type="entry name" value="SPOC"/>
    <property type="match status" value="1"/>
</dbReference>
<evidence type="ECO:0000256" key="2">
    <source>
        <dbReference type="SAM" id="MobiDB-lite"/>
    </source>
</evidence>
<dbReference type="GO" id="GO:0003713">
    <property type="term" value="F:transcription coactivator activity"/>
    <property type="evidence" value="ECO:0007669"/>
    <property type="project" value="TreeGrafter"/>
</dbReference>
<evidence type="ECO:0000313" key="5">
    <source>
        <dbReference type="Proteomes" id="UP000247498"/>
    </source>
</evidence>
<dbReference type="PANTHER" id="PTHR46007">
    <property type="entry name" value="MEDIATOR OF RNA POLYMERASE II TRANSCRIPTION SUBUNIT 12"/>
    <property type="match status" value="1"/>
</dbReference>
<dbReference type="Proteomes" id="UP000247498">
    <property type="component" value="Unassembled WGS sequence"/>
</dbReference>
<feature type="compositionally biased region" description="Basic and acidic residues" evidence="2">
    <location>
        <begin position="776"/>
        <end position="794"/>
    </location>
</feature>
<feature type="compositionally biased region" description="Low complexity" evidence="2">
    <location>
        <begin position="598"/>
        <end position="618"/>
    </location>
</feature>
<dbReference type="GO" id="GO:0045944">
    <property type="term" value="P:positive regulation of transcription by RNA polymerase II"/>
    <property type="evidence" value="ECO:0007669"/>
    <property type="project" value="TreeGrafter"/>
</dbReference>
<dbReference type="Gene3D" id="3.30.70.330">
    <property type="match status" value="1"/>
</dbReference>
<feature type="domain" description="RRM" evidence="3">
    <location>
        <begin position="669"/>
        <end position="743"/>
    </location>
</feature>
<dbReference type="STRING" id="307507.A0A2V0PIZ1"/>
<keyword evidence="5" id="KW-1185">Reference proteome</keyword>
<dbReference type="GO" id="GO:0003723">
    <property type="term" value="F:RNA binding"/>
    <property type="evidence" value="ECO:0007669"/>
    <property type="project" value="UniProtKB-UniRule"/>
</dbReference>
<evidence type="ECO:0000256" key="1">
    <source>
        <dbReference type="PROSITE-ProRule" id="PRU00176"/>
    </source>
</evidence>
<dbReference type="Pfam" id="PF05918">
    <property type="entry name" value="API5"/>
    <property type="match status" value="1"/>
</dbReference>
<dbReference type="InterPro" id="IPR035979">
    <property type="entry name" value="RBD_domain_sf"/>
</dbReference>
<dbReference type="InterPro" id="IPR008383">
    <property type="entry name" value="API5"/>
</dbReference>
<dbReference type="InterPro" id="IPR000504">
    <property type="entry name" value="RRM_dom"/>
</dbReference>
<dbReference type="GO" id="GO:0016592">
    <property type="term" value="C:mediator complex"/>
    <property type="evidence" value="ECO:0007669"/>
    <property type="project" value="TreeGrafter"/>
</dbReference>
<feature type="compositionally biased region" description="Pro residues" evidence="2">
    <location>
        <begin position="323"/>
        <end position="337"/>
    </location>
</feature>
<reference evidence="4 5" key="1">
    <citation type="journal article" date="2018" name="Sci. Rep.">
        <title>Raphidocelis subcapitata (=Pseudokirchneriella subcapitata) provides an insight into genome evolution and environmental adaptations in the Sphaeropleales.</title>
        <authorList>
            <person name="Suzuki S."/>
            <person name="Yamaguchi H."/>
            <person name="Nakajima N."/>
            <person name="Kawachi M."/>
        </authorList>
    </citation>
    <scope>NUCLEOTIDE SEQUENCE [LARGE SCALE GENOMIC DNA]</scope>
    <source>
        <strain evidence="4 5">NIES-35</strain>
    </source>
</reference>
<dbReference type="InterPro" id="IPR012677">
    <property type="entry name" value="Nucleotide-bd_a/b_plait_sf"/>
</dbReference>
<feature type="compositionally biased region" description="Pro residues" evidence="2">
    <location>
        <begin position="632"/>
        <end position="644"/>
    </location>
</feature>
<dbReference type="PROSITE" id="PS50102">
    <property type="entry name" value="RRM"/>
    <property type="match status" value="1"/>
</dbReference>
<feature type="compositionally biased region" description="Pro residues" evidence="2">
    <location>
        <begin position="799"/>
        <end position="839"/>
    </location>
</feature>
<dbReference type="SUPFAM" id="SSF54928">
    <property type="entry name" value="RNA-binding domain, RBD"/>
    <property type="match status" value="1"/>
</dbReference>
<proteinExistence type="predicted"/>
<feature type="region of interest" description="Disordered" evidence="2">
    <location>
        <begin position="252"/>
        <end position="280"/>
    </location>
</feature>
<organism evidence="4 5">
    <name type="scientific">Raphidocelis subcapitata</name>
    <dbReference type="NCBI Taxonomy" id="307507"/>
    <lineage>
        <taxon>Eukaryota</taxon>
        <taxon>Viridiplantae</taxon>
        <taxon>Chlorophyta</taxon>
        <taxon>core chlorophytes</taxon>
        <taxon>Chlorophyceae</taxon>
        <taxon>CS clade</taxon>
        <taxon>Sphaeropleales</taxon>
        <taxon>Selenastraceae</taxon>
        <taxon>Raphidocelis</taxon>
    </lineage>
</organism>
<feature type="compositionally biased region" description="Gly residues" evidence="2">
    <location>
        <begin position="267"/>
        <end position="277"/>
    </location>
</feature>
<dbReference type="InterPro" id="IPR012921">
    <property type="entry name" value="SPOC_C"/>
</dbReference>
<feature type="region of interest" description="Disordered" evidence="2">
    <location>
        <begin position="323"/>
        <end position="391"/>
    </location>
</feature>
<feature type="region of interest" description="Disordered" evidence="2">
    <location>
        <begin position="581"/>
        <end position="671"/>
    </location>
</feature>
<feature type="region of interest" description="Disordered" evidence="2">
    <location>
        <begin position="742"/>
        <end position="841"/>
    </location>
</feature>
<name>A0A2V0PIZ1_9CHLO</name>
<evidence type="ECO:0000313" key="4">
    <source>
        <dbReference type="EMBL" id="GBF99686.1"/>
    </source>
</evidence>
<protein>
    <recommendedName>
        <fullName evidence="3">RRM domain-containing protein</fullName>
    </recommendedName>
</protein>
<evidence type="ECO:0000259" key="3">
    <source>
        <dbReference type="PROSITE" id="PS50102"/>
    </source>
</evidence>
<sequence length="987" mass="98350">MDDLKRKRVDGAAGAPDAKRLALVLDERARERLRGELCAINGHYNVLRSGAADEGAFQALLDAAQGSCASRRLAARLIPRFVSLFPSRADTAAAVLIDLADGQRGPRGGAPRDGAADPGLEAAAARDALLGLAAVLASVAGHAASPVADACVARILDHLTRVVGEAAGAGGDGVLDAAEPAEAEAEEGEVGDRAGPIALACAAFTHHACRVLAFCIGSLAKPERGGGGGGGGGGRGDRDVRRGARLILTRLALAPPPRGTQLPDGPAPGGGDGGGGDHASWLARLLHSDEGLQQWVGQAAATAAGRAPAEVRALLDRFVALLPPPPLPESPPPPPGSPGGHAAAAAGGPGKPVPGRQQHQQQQRLPPDQQQQQQQQQPALNGGPGLPAYNGLRRASSAAAAGGPPGAPPREPRAAFPGPLLAAIGRVEPVLLAAGVPRHVAAAALAAEAGAAEAWLLDGPGGDEACLVFESVPDAARCYQRLNGEAPWGDAAPPRPRLRLDFAAALPQRSARHGKAPPSAFVWASGALRVDAQGIAATLTAAGLQSAVASLVRVAGCAPGTILEAKSLAGAQHVVELLTRRLGAPGPGPGSAPPQPPGGQHHQQQQQQQQDPQQHQQQQPPPWGGARGGPAGPGPGSAPPPLPPLGGGGYDPGGRGGSPARPPPGAGSATLAVTGIGRDVAEGELLAAFGAHGRLVDHRFARGGGAATLTFADAPDAARARDAMLGRRLGVGGAPLRVEWARPGGGAGGGGGWGPGGPAAGPSPARGFGGGGGGGWDRRGSGGLPEWDRDRGDGGADGGPPPLPPGAPPPLPPGAPAAAPPPAAPPPQRPPPGWPPAPPLWSGSLSKSGRVLAALLAVEAHTPSAGARAEPVAWPPVLDVLARSRIGEVLDAYRSAPHGMRAVRRLLPAGGPGSGDDGGVGEFVAYLLSRDRAGLVRIPRGGGVAHPRDLHLLAPDEGVARALGLGGGYAPRPGERSLLAVITPARD</sequence>